<evidence type="ECO:0000256" key="2">
    <source>
        <dbReference type="ARBA" id="ARBA00022692"/>
    </source>
</evidence>
<feature type="transmembrane region" description="Helical" evidence="6">
    <location>
        <begin position="22"/>
        <end position="46"/>
    </location>
</feature>
<dbReference type="SMART" id="SM00271">
    <property type="entry name" value="DnaJ"/>
    <property type="match status" value="1"/>
</dbReference>
<evidence type="ECO:0000256" key="5">
    <source>
        <dbReference type="ARBA" id="ARBA00038105"/>
    </source>
</evidence>
<proteinExistence type="inferred from homology"/>
<keyword evidence="3 6" id="KW-1133">Transmembrane helix</keyword>
<name>A0A0C1QLG8_9RICK</name>
<comment type="caution">
    <text evidence="8">The sequence shown here is derived from an EMBL/GenBank/DDBJ whole genome shotgun (WGS) entry which is preliminary data.</text>
</comment>
<dbReference type="InterPro" id="IPR001623">
    <property type="entry name" value="DnaJ_domain"/>
</dbReference>
<feature type="transmembrane region" description="Helical" evidence="6">
    <location>
        <begin position="58"/>
        <end position="74"/>
    </location>
</feature>
<dbReference type="Proteomes" id="UP000031258">
    <property type="component" value="Unassembled WGS sequence"/>
</dbReference>
<evidence type="ECO:0000313" key="8">
    <source>
        <dbReference type="EMBL" id="KIE04948.1"/>
    </source>
</evidence>
<keyword evidence="2 6" id="KW-0812">Transmembrane</keyword>
<dbReference type="STRING" id="86105.NF27_EY00440"/>
<reference evidence="8 9" key="1">
    <citation type="submission" date="2014-11" db="EMBL/GenBank/DDBJ databases">
        <title>A Rickettsiales Symbiont of Amoebae With Ancient Features.</title>
        <authorList>
            <person name="Schulz F."/>
            <person name="Martijn J."/>
            <person name="Wascher F."/>
            <person name="Kostanjsek R."/>
            <person name="Ettema T.J."/>
            <person name="Horn M."/>
        </authorList>
    </citation>
    <scope>NUCLEOTIDE SEQUENCE [LARGE SCALE GENOMIC DNA]</scope>
    <source>
        <strain evidence="8 9">UWC36</strain>
    </source>
</reference>
<dbReference type="Gene3D" id="1.10.287.110">
    <property type="entry name" value="DnaJ domain"/>
    <property type="match status" value="1"/>
</dbReference>
<feature type="domain" description="J" evidence="7">
    <location>
        <begin position="117"/>
        <end position="173"/>
    </location>
</feature>
<dbReference type="GO" id="GO:0001671">
    <property type="term" value="F:ATPase activator activity"/>
    <property type="evidence" value="ECO:0007669"/>
    <property type="project" value="TreeGrafter"/>
</dbReference>
<dbReference type="PRINTS" id="PR00625">
    <property type="entry name" value="JDOMAIN"/>
</dbReference>
<dbReference type="InterPro" id="IPR036869">
    <property type="entry name" value="J_dom_sf"/>
</dbReference>
<accession>A0A0C1QLG8</accession>
<dbReference type="PANTHER" id="PTHR12763">
    <property type="match status" value="1"/>
</dbReference>
<evidence type="ECO:0000256" key="6">
    <source>
        <dbReference type="SAM" id="Phobius"/>
    </source>
</evidence>
<dbReference type="SUPFAM" id="SSF46565">
    <property type="entry name" value="Chaperone J-domain"/>
    <property type="match status" value="1"/>
</dbReference>
<keyword evidence="9" id="KW-1185">Reference proteome</keyword>
<evidence type="ECO:0000256" key="1">
    <source>
        <dbReference type="ARBA" id="ARBA00004167"/>
    </source>
</evidence>
<organism evidence="8 9">
    <name type="scientific">Candidatus Jidaibacter acanthamoebae</name>
    <dbReference type="NCBI Taxonomy" id="86105"/>
    <lineage>
        <taxon>Bacteria</taxon>
        <taxon>Pseudomonadati</taxon>
        <taxon>Pseudomonadota</taxon>
        <taxon>Alphaproteobacteria</taxon>
        <taxon>Rickettsiales</taxon>
        <taxon>Candidatus Midichloriaceae</taxon>
        <taxon>Candidatus Jidaibacter</taxon>
    </lineage>
</organism>
<sequence length="173" mass="19682">MKLNIRFSVDLAINLGNTAKNIIWLTSLIFYIALIILLICLAFIFLNRKNNRVRKTNKLFSLGSLIAVLFIILRASQLKLMYFANFLLAILPFIKNFRVQSEKNNASSDRQEVSKNEACEILGVNKNASEEEIKAAYKKLILKNHPDHGGSKYIAQKLNKAKDILLKGDSRNE</sequence>
<comment type="similarity">
    <text evidence="5">Belongs to the TIM14 family.</text>
</comment>
<gene>
    <name evidence="8" type="ORF">NF27_EY00440</name>
</gene>
<keyword evidence="8" id="KW-0346">Stress response</keyword>
<evidence type="ECO:0000313" key="9">
    <source>
        <dbReference type="Proteomes" id="UP000031258"/>
    </source>
</evidence>
<evidence type="ECO:0000259" key="7">
    <source>
        <dbReference type="PROSITE" id="PS50076"/>
    </source>
</evidence>
<dbReference type="PROSITE" id="PS50076">
    <property type="entry name" value="DNAJ_2"/>
    <property type="match status" value="1"/>
</dbReference>
<dbReference type="EMBL" id="JSWE01000124">
    <property type="protein sequence ID" value="KIE04948.1"/>
    <property type="molecule type" value="Genomic_DNA"/>
</dbReference>
<dbReference type="PANTHER" id="PTHR12763:SF28">
    <property type="entry name" value="GEO10507P1-RELATED"/>
    <property type="match status" value="1"/>
</dbReference>
<dbReference type="GO" id="GO:0016020">
    <property type="term" value="C:membrane"/>
    <property type="evidence" value="ECO:0007669"/>
    <property type="project" value="UniProtKB-SubCell"/>
</dbReference>
<dbReference type="FunFam" id="1.10.287.110:FF:000001">
    <property type="entry name" value="Import inner membrane translocase subunit tim14"/>
    <property type="match status" value="1"/>
</dbReference>
<dbReference type="CDD" id="cd06257">
    <property type="entry name" value="DnaJ"/>
    <property type="match status" value="1"/>
</dbReference>
<evidence type="ECO:0000256" key="3">
    <source>
        <dbReference type="ARBA" id="ARBA00022989"/>
    </source>
</evidence>
<dbReference type="AlphaFoldDB" id="A0A0C1QLG8"/>
<protein>
    <submittedName>
        <fullName evidence="8">Heat shock protein DnaJ domain protein</fullName>
    </submittedName>
</protein>
<comment type="subcellular location">
    <subcellularLocation>
        <location evidence="1">Membrane</location>
        <topology evidence="1">Single-pass membrane protein</topology>
    </subcellularLocation>
</comment>
<keyword evidence="4 6" id="KW-0472">Membrane</keyword>
<evidence type="ECO:0000256" key="4">
    <source>
        <dbReference type="ARBA" id="ARBA00023136"/>
    </source>
</evidence>
<dbReference type="Pfam" id="PF00226">
    <property type="entry name" value="DnaJ"/>
    <property type="match status" value="1"/>
</dbReference>
<dbReference type="GO" id="GO:0030150">
    <property type="term" value="P:protein import into mitochondrial matrix"/>
    <property type="evidence" value="ECO:0007669"/>
    <property type="project" value="TreeGrafter"/>
</dbReference>